<protein>
    <submittedName>
        <fullName evidence="17">Transcriptional coactivator YAP1</fullName>
    </submittedName>
</protein>
<evidence type="ECO:0000256" key="6">
    <source>
        <dbReference type="ARBA" id="ARBA00022553"/>
    </source>
</evidence>
<feature type="compositionally biased region" description="Low complexity" evidence="15">
    <location>
        <begin position="121"/>
        <end position="140"/>
    </location>
</feature>
<sequence>MRILEIIAQPHMIIHLAAHCTCRLFIRWQHVSSSISDCDREVIEQKQGNHIVRIRSDSETNLDDLFKAAMQPTQSVPMRLRNLPPSFFQQPDRGSKSASHSRESSTDNTYPSPPPQPAVQGNNNANSTNSEQNNSNNNPVGSPPPHPGGLPINHPRAHSSPASLQQTYNSNAGQHQHLRQQSYDITDNIPLPAGWEMARTQTGQRYFLNHLTQTTTWEDPRKKLSTGSLSNSSGITCSSASTSPASSHLNLGPLPSGWEQATTTEGEIYFINHKNRTTSWYDPRIPMQLQQPPVVPILGNEAIGQSQNILSLSGQLSQTTGASATLQQQQQQLRLQRLQRERERLRIRQQEILRETSHFGNPALNEMMLRRTIREDSSLPTSPVNTEATQSTNPSLDPFLGANSDFHSRQESGDSGLGLSTNYSLPNTPEDYLMGMEEGAEDVLLDIAELNLETIPGASLDMVPENMDSEDLEPSLQDALNSDILEDVEALLNKEVDMKWL</sequence>
<dbReference type="SUPFAM" id="SSF51045">
    <property type="entry name" value="WW domain"/>
    <property type="match status" value="2"/>
</dbReference>
<dbReference type="GO" id="GO:0005634">
    <property type="term" value="C:nucleus"/>
    <property type="evidence" value="ECO:0007669"/>
    <property type="project" value="UniProtKB-SubCell"/>
</dbReference>
<evidence type="ECO:0000313" key="18">
    <source>
        <dbReference type="Proteomes" id="UP001054837"/>
    </source>
</evidence>
<comment type="caution">
    <text evidence="17">The sequence shown here is derived from an EMBL/GenBank/DDBJ whole genome shotgun (WGS) entry which is preliminary data.</text>
</comment>
<evidence type="ECO:0000313" key="17">
    <source>
        <dbReference type="EMBL" id="GIY33448.1"/>
    </source>
</evidence>
<keyword evidence="12" id="KW-0539">Nucleus</keyword>
<gene>
    <name evidence="17" type="primary">yap1</name>
    <name evidence="17" type="ORF">CDAR_474021</name>
</gene>
<evidence type="ECO:0000256" key="10">
    <source>
        <dbReference type="ARBA" id="ARBA00023159"/>
    </source>
</evidence>
<keyword evidence="9" id="KW-0805">Transcription regulation</keyword>
<evidence type="ECO:0000256" key="11">
    <source>
        <dbReference type="ARBA" id="ARBA00023163"/>
    </source>
</evidence>
<dbReference type="PANTHER" id="PTHR17616">
    <property type="entry name" value="YES-ASSOCIATED PROTEIN YAP1 FAMILY MEMBER"/>
    <property type="match status" value="1"/>
</dbReference>
<evidence type="ECO:0000256" key="5">
    <source>
        <dbReference type="ARBA" id="ARBA00022491"/>
    </source>
</evidence>
<evidence type="ECO:0000256" key="12">
    <source>
        <dbReference type="ARBA" id="ARBA00023242"/>
    </source>
</evidence>
<keyword evidence="8" id="KW-0965">Cell junction</keyword>
<evidence type="ECO:0000256" key="1">
    <source>
        <dbReference type="ARBA" id="ARBA00004123"/>
    </source>
</evidence>
<dbReference type="InterPro" id="IPR053819">
    <property type="entry name" value="TEADIR3_omega_loop"/>
</dbReference>
<proteinExistence type="inferred from homology"/>
<dbReference type="GO" id="GO:0003713">
    <property type="term" value="F:transcription coactivator activity"/>
    <property type="evidence" value="ECO:0007669"/>
    <property type="project" value="TreeGrafter"/>
</dbReference>
<feature type="domain" description="WW" evidence="16">
    <location>
        <begin position="252"/>
        <end position="285"/>
    </location>
</feature>
<reference evidence="17 18" key="1">
    <citation type="submission" date="2021-06" db="EMBL/GenBank/DDBJ databases">
        <title>Caerostris darwini draft genome.</title>
        <authorList>
            <person name="Kono N."/>
            <person name="Arakawa K."/>
        </authorList>
    </citation>
    <scope>NUCLEOTIDE SEQUENCE [LARGE SCALE GENOMIC DNA]</scope>
</reference>
<dbReference type="Gene3D" id="2.20.70.10">
    <property type="match status" value="2"/>
</dbReference>
<keyword evidence="7" id="KW-0677">Repeat</keyword>
<feature type="coiled-coil region" evidence="14">
    <location>
        <begin position="326"/>
        <end position="355"/>
    </location>
</feature>
<organism evidence="17 18">
    <name type="scientific">Caerostris darwini</name>
    <dbReference type="NCBI Taxonomy" id="1538125"/>
    <lineage>
        <taxon>Eukaryota</taxon>
        <taxon>Metazoa</taxon>
        <taxon>Ecdysozoa</taxon>
        <taxon>Arthropoda</taxon>
        <taxon>Chelicerata</taxon>
        <taxon>Arachnida</taxon>
        <taxon>Araneae</taxon>
        <taxon>Araneomorphae</taxon>
        <taxon>Entelegynae</taxon>
        <taxon>Araneoidea</taxon>
        <taxon>Araneidae</taxon>
        <taxon>Caerostris</taxon>
    </lineage>
</organism>
<dbReference type="GO" id="GO:0005737">
    <property type="term" value="C:cytoplasm"/>
    <property type="evidence" value="ECO:0007669"/>
    <property type="project" value="UniProtKB-SubCell"/>
</dbReference>
<feature type="region of interest" description="Disordered" evidence="15">
    <location>
        <begin position="73"/>
        <end position="178"/>
    </location>
</feature>
<feature type="domain" description="WW" evidence="16">
    <location>
        <begin position="189"/>
        <end position="222"/>
    </location>
</feature>
<evidence type="ECO:0000256" key="15">
    <source>
        <dbReference type="SAM" id="MobiDB-lite"/>
    </source>
</evidence>
<evidence type="ECO:0000256" key="3">
    <source>
        <dbReference type="ARBA" id="ARBA00004496"/>
    </source>
</evidence>
<keyword evidence="5" id="KW-0678">Repressor</keyword>
<evidence type="ECO:0000256" key="9">
    <source>
        <dbReference type="ARBA" id="ARBA00023015"/>
    </source>
</evidence>
<dbReference type="GO" id="GO:0035329">
    <property type="term" value="P:hippo signaling"/>
    <property type="evidence" value="ECO:0007669"/>
    <property type="project" value="TreeGrafter"/>
</dbReference>
<dbReference type="AlphaFoldDB" id="A0AAV4SGB9"/>
<feature type="compositionally biased region" description="Polar residues" evidence="15">
    <location>
        <begin position="378"/>
        <end position="395"/>
    </location>
</feature>
<evidence type="ECO:0000256" key="7">
    <source>
        <dbReference type="ARBA" id="ARBA00022737"/>
    </source>
</evidence>
<dbReference type="CDD" id="cd00201">
    <property type="entry name" value="WW"/>
    <property type="match status" value="2"/>
</dbReference>
<dbReference type="InterPro" id="IPR001202">
    <property type="entry name" value="WW_dom"/>
</dbReference>
<dbReference type="PROSITE" id="PS01159">
    <property type="entry name" value="WW_DOMAIN_1"/>
    <property type="match status" value="2"/>
</dbReference>
<keyword evidence="14" id="KW-0175">Coiled coil</keyword>
<dbReference type="Gene3D" id="6.20.430.10">
    <property type="match status" value="1"/>
</dbReference>
<comment type="subcellular location">
    <subcellularLocation>
        <location evidence="2">Cell junction</location>
    </subcellularLocation>
    <subcellularLocation>
        <location evidence="3">Cytoplasm</location>
    </subcellularLocation>
    <subcellularLocation>
        <location evidence="1">Nucleus</location>
    </subcellularLocation>
</comment>
<name>A0AAV4SGB9_9ARAC</name>
<feature type="compositionally biased region" description="Polar residues" evidence="15">
    <location>
        <begin position="160"/>
        <end position="178"/>
    </location>
</feature>
<dbReference type="Proteomes" id="UP001054837">
    <property type="component" value="Unassembled WGS sequence"/>
</dbReference>
<evidence type="ECO:0000256" key="13">
    <source>
        <dbReference type="ARBA" id="ARBA00038057"/>
    </source>
</evidence>
<evidence type="ECO:0000256" key="2">
    <source>
        <dbReference type="ARBA" id="ARBA00004282"/>
    </source>
</evidence>
<evidence type="ECO:0000256" key="14">
    <source>
        <dbReference type="SAM" id="Coils"/>
    </source>
</evidence>
<dbReference type="InterPro" id="IPR036020">
    <property type="entry name" value="WW_dom_sf"/>
</dbReference>
<feature type="region of interest" description="Disordered" evidence="15">
    <location>
        <begin position="376"/>
        <end position="423"/>
    </location>
</feature>
<dbReference type="EMBL" id="BPLQ01007944">
    <property type="protein sequence ID" value="GIY33448.1"/>
    <property type="molecule type" value="Genomic_DNA"/>
</dbReference>
<accession>A0AAV4SGB9</accession>
<dbReference type="Pfam" id="PF00397">
    <property type="entry name" value="WW"/>
    <property type="match status" value="2"/>
</dbReference>
<evidence type="ECO:0000256" key="4">
    <source>
        <dbReference type="ARBA" id="ARBA00022490"/>
    </source>
</evidence>
<keyword evidence="4" id="KW-0963">Cytoplasm</keyword>
<evidence type="ECO:0000259" key="16">
    <source>
        <dbReference type="PROSITE" id="PS50020"/>
    </source>
</evidence>
<dbReference type="FunFam" id="2.20.70.10:FF:000019">
    <property type="entry name" value="Putative transcriptional coactivator YAP1"/>
    <property type="match status" value="1"/>
</dbReference>
<evidence type="ECO:0000256" key="8">
    <source>
        <dbReference type="ARBA" id="ARBA00022949"/>
    </source>
</evidence>
<keyword evidence="11" id="KW-0804">Transcription</keyword>
<comment type="similarity">
    <text evidence="13">Belongs to the YAP1 family.</text>
</comment>
<keyword evidence="6" id="KW-0597">Phosphoprotein</keyword>
<dbReference type="InterPro" id="IPR051583">
    <property type="entry name" value="YAP1"/>
</dbReference>
<dbReference type="GO" id="GO:0045944">
    <property type="term" value="P:positive regulation of transcription by RNA polymerase II"/>
    <property type="evidence" value="ECO:0007669"/>
    <property type="project" value="TreeGrafter"/>
</dbReference>
<dbReference type="Pfam" id="PF15238">
    <property type="entry name" value="TEADIR3"/>
    <property type="match status" value="1"/>
</dbReference>
<dbReference type="PANTHER" id="PTHR17616:SF8">
    <property type="entry name" value="TRANSCRIPTIONAL COACTIVATOR YORKIE"/>
    <property type="match status" value="1"/>
</dbReference>
<keyword evidence="18" id="KW-1185">Reference proteome</keyword>
<dbReference type="PROSITE" id="PS50020">
    <property type="entry name" value="WW_DOMAIN_2"/>
    <property type="match status" value="2"/>
</dbReference>
<dbReference type="FunFam" id="2.20.70.10:FF:000012">
    <property type="entry name" value="transcriptional coactivator YAP1 isoform X2"/>
    <property type="match status" value="1"/>
</dbReference>
<dbReference type="SMART" id="SM00456">
    <property type="entry name" value="WW"/>
    <property type="match status" value="2"/>
</dbReference>
<keyword evidence="10" id="KW-0010">Activator</keyword>
<dbReference type="GO" id="GO:0070161">
    <property type="term" value="C:anchoring junction"/>
    <property type="evidence" value="ECO:0007669"/>
    <property type="project" value="UniProtKB-SubCell"/>
</dbReference>